<evidence type="ECO:0000256" key="3">
    <source>
        <dbReference type="ARBA" id="ARBA00022692"/>
    </source>
</evidence>
<keyword evidence="7 8" id="KW-0472">Membrane</keyword>
<dbReference type="PROSITE" id="PS50929">
    <property type="entry name" value="ABC_TM1F"/>
    <property type="match status" value="1"/>
</dbReference>
<keyword evidence="4" id="KW-0547">Nucleotide-binding</keyword>
<evidence type="ECO:0000256" key="6">
    <source>
        <dbReference type="ARBA" id="ARBA00022989"/>
    </source>
</evidence>
<organism evidence="10 11">
    <name type="scientific">Acorus calamus</name>
    <name type="common">Sweet flag</name>
    <dbReference type="NCBI Taxonomy" id="4465"/>
    <lineage>
        <taxon>Eukaryota</taxon>
        <taxon>Viridiplantae</taxon>
        <taxon>Streptophyta</taxon>
        <taxon>Embryophyta</taxon>
        <taxon>Tracheophyta</taxon>
        <taxon>Spermatophyta</taxon>
        <taxon>Magnoliopsida</taxon>
        <taxon>Liliopsida</taxon>
        <taxon>Acoraceae</taxon>
        <taxon>Acorus</taxon>
    </lineage>
</organism>
<dbReference type="EMBL" id="JAUJYO010000022">
    <property type="protein sequence ID" value="KAK1281533.1"/>
    <property type="molecule type" value="Genomic_DNA"/>
</dbReference>
<protein>
    <submittedName>
        <fullName evidence="10">ABC transporter C family member 10</fullName>
    </submittedName>
</protein>
<dbReference type="GO" id="GO:0140359">
    <property type="term" value="F:ABC-type transporter activity"/>
    <property type="evidence" value="ECO:0007669"/>
    <property type="project" value="InterPro"/>
</dbReference>
<keyword evidence="6 8" id="KW-1133">Transmembrane helix</keyword>
<feature type="transmembrane region" description="Helical" evidence="8">
    <location>
        <begin position="363"/>
        <end position="389"/>
    </location>
</feature>
<evidence type="ECO:0000256" key="4">
    <source>
        <dbReference type="ARBA" id="ARBA00022741"/>
    </source>
</evidence>
<dbReference type="InterPro" id="IPR011527">
    <property type="entry name" value="ABC1_TM_dom"/>
</dbReference>
<keyword evidence="5" id="KW-0067">ATP-binding</keyword>
<evidence type="ECO:0000256" key="8">
    <source>
        <dbReference type="SAM" id="Phobius"/>
    </source>
</evidence>
<gene>
    <name evidence="10" type="primary">ABCC10</name>
    <name evidence="10" type="ORF">QJS10_CPB22g00074</name>
</gene>
<keyword evidence="2" id="KW-0813">Transport</keyword>
<feature type="domain" description="ABC transmembrane type-1" evidence="9">
    <location>
        <begin position="258"/>
        <end position="448"/>
    </location>
</feature>
<dbReference type="GO" id="GO:0016020">
    <property type="term" value="C:membrane"/>
    <property type="evidence" value="ECO:0007669"/>
    <property type="project" value="UniProtKB-SubCell"/>
</dbReference>
<evidence type="ECO:0000259" key="9">
    <source>
        <dbReference type="PROSITE" id="PS50929"/>
    </source>
</evidence>
<comment type="caution">
    <text evidence="10">The sequence shown here is derived from an EMBL/GenBank/DDBJ whole genome shotgun (WGS) entry which is preliminary data.</text>
</comment>
<dbReference type="Pfam" id="PF00664">
    <property type="entry name" value="ABC_membrane"/>
    <property type="match status" value="1"/>
</dbReference>
<dbReference type="PANTHER" id="PTHR24223:SF369">
    <property type="entry name" value="ABC TRANSPORTER C FAMILY MEMBER 10"/>
    <property type="match status" value="1"/>
</dbReference>
<dbReference type="PANTHER" id="PTHR24223">
    <property type="entry name" value="ATP-BINDING CASSETTE SUB-FAMILY C"/>
    <property type="match status" value="1"/>
</dbReference>
<evidence type="ECO:0000256" key="1">
    <source>
        <dbReference type="ARBA" id="ARBA00004141"/>
    </source>
</evidence>
<dbReference type="InterPro" id="IPR036640">
    <property type="entry name" value="ABC1_TM_sf"/>
</dbReference>
<proteinExistence type="predicted"/>
<name>A0AAV9BX90_ACOCL</name>
<evidence type="ECO:0000256" key="5">
    <source>
        <dbReference type="ARBA" id="ARBA00022840"/>
    </source>
</evidence>
<accession>A0AAV9BX90</accession>
<sequence length="528" mass="59291">MGSVGGVGGGVGEVKRGRPIQQGRLISFINCLGHPARVLRARSVSFYVVRHPPSFVVRPPLSSLPRARAQPRRTCHVLHRSPLAIWRRSQSCPWYPDEKDVAVTAAADGGALPEEEHEDLDAKYEKKDIFSLPGALLLLFRALQRYIFAGGDDQVEDDYMPLNRESNTSSIDSDVEVTPLATAGFLSRIYFWWLNPLMVKGGKKPLGDKDIPQLRFEDRAESCYSVFMEQLNRRMQADQSSSPSILWTIVACHKREILVSGFFALLKIATLAAGPLLLKAFIRVAEGEESFKYEGFVLAFAMFFSKCIESLAQRQKQLRLSGAAKKMHSSGEIMNYVTMDAYRIGEFPYWFHQTWTTSLQLIIALGILYNVVGLATISAVFVIVLTVLCNTPLAKLQNKFQTKLIEAQDERLKAMSEALINMKVLKLYAWDTHFKMVIEALRKDPVRSIPDILGVVIQVKVAFSQIMKFLEAPELQGGQPRQKVTGEHKNAISIKSCKFSWEEKLLKPTLQNIDLEVKCGEKVANVVK</sequence>
<dbReference type="InterPro" id="IPR044746">
    <property type="entry name" value="ABCC_6TM_D1"/>
</dbReference>
<evidence type="ECO:0000256" key="2">
    <source>
        <dbReference type="ARBA" id="ARBA00022448"/>
    </source>
</evidence>
<dbReference type="CDD" id="cd18579">
    <property type="entry name" value="ABC_6TM_ABCC_D1"/>
    <property type="match status" value="1"/>
</dbReference>
<reference evidence="10" key="2">
    <citation type="submission" date="2023-06" db="EMBL/GenBank/DDBJ databases">
        <authorList>
            <person name="Ma L."/>
            <person name="Liu K.-W."/>
            <person name="Li Z."/>
            <person name="Hsiao Y.-Y."/>
            <person name="Qi Y."/>
            <person name="Fu T."/>
            <person name="Tang G."/>
            <person name="Zhang D."/>
            <person name="Sun W.-H."/>
            <person name="Liu D.-K."/>
            <person name="Li Y."/>
            <person name="Chen G.-Z."/>
            <person name="Liu X.-D."/>
            <person name="Liao X.-Y."/>
            <person name="Jiang Y.-T."/>
            <person name="Yu X."/>
            <person name="Hao Y."/>
            <person name="Huang J."/>
            <person name="Zhao X.-W."/>
            <person name="Ke S."/>
            <person name="Chen Y.-Y."/>
            <person name="Wu W.-L."/>
            <person name="Hsu J.-L."/>
            <person name="Lin Y.-F."/>
            <person name="Huang M.-D."/>
            <person name="Li C.-Y."/>
            <person name="Huang L."/>
            <person name="Wang Z.-W."/>
            <person name="Zhao X."/>
            <person name="Zhong W.-Y."/>
            <person name="Peng D.-H."/>
            <person name="Ahmad S."/>
            <person name="Lan S."/>
            <person name="Zhang J.-S."/>
            <person name="Tsai W.-C."/>
            <person name="Van De Peer Y."/>
            <person name="Liu Z.-J."/>
        </authorList>
    </citation>
    <scope>NUCLEOTIDE SEQUENCE</scope>
    <source>
        <strain evidence="10">CP</strain>
        <tissue evidence="10">Leaves</tissue>
    </source>
</reference>
<dbReference type="InterPro" id="IPR050173">
    <property type="entry name" value="ABC_transporter_C-like"/>
</dbReference>
<dbReference type="Proteomes" id="UP001180020">
    <property type="component" value="Unassembled WGS sequence"/>
</dbReference>
<evidence type="ECO:0000256" key="7">
    <source>
        <dbReference type="ARBA" id="ARBA00023136"/>
    </source>
</evidence>
<reference evidence="10" key="1">
    <citation type="journal article" date="2023" name="Nat. Commun.">
        <title>Diploid and tetraploid genomes of Acorus and the evolution of monocots.</title>
        <authorList>
            <person name="Ma L."/>
            <person name="Liu K.W."/>
            <person name="Li Z."/>
            <person name="Hsiao Y.Y."/>
            <person name="Qi Y."/>
            <person name="Fu T."/>
            <person name="Tang G.D."/>
            <person name="Zhang D."/>
            <person name="Sun W.H."/>
            <person name="Liu D.K."/>
            <person name="Li Y."/>
            <person name="Chen G.Z."/>
            <person name="Liu X.D."/>
            <person name="Liao X.Y."/>
            <person name="Jiang Y.T."/>
            <person name="Yu X."/>
            <person name="Hao Y."/>
            <person name="Huang J."/>
            <person name="Zhao X.W."/>
            <person name="Ke S."/>
            <person name="Chen Y.Y."/>
            <person name="Wu W.L."/>
            <person name="Hsu J.L."/>
            <person name="Lin Y.F."/>
            <person name="Huang M.D."/>
            <person name="Li C.Y."/>
            <person name="Huang L."/>
            <person name="Wang Z.W."/>
            <person name="Zhao X."/>
            <person name="Zhong W.Y."/>
            <person name="Peng D.H."/>
            <person name="Ahmad S."/>
            <person name="Lan S."/>
            <person name="Zhang J.S."/>
            <person name="Tsai W.C."/>
            <person name="Van de Peer Y."/>
            <person name="Liu Z.J."/>
        </authorList>
    </citation>
    <scope>NUCLEOTIDE SEQUENCE</scope>
    <source>
        <strain evidence="10">CP</strain>
    </source>
</reference>
<dbReference type="AlphaFoldDB" id="A0AAV9BX90"/>
<dbReference type="Gene3D" id="1.20.1560.10">
    <property type="entry name" value="ABC transporter type 1, transmembrane domain"/>
    <property type="match status" value="1"/>
</dbReference>
<evidence type="ECO:0000313" key="11">
    <source>
        <dbReference type="Proteomes" id="UP001180020"/>
    </source>
</evidence>
<comment type="subcellular location">
    <subcellularLocation>
        <location evidence="1">Membrane</location>
        <topology evidence="1">Multi-pass membrane protein</topology>
    </subcellularLocation>
</comment>
<keyword evidence="3 8" id="KW-0812">Transmembrane</keyword>
<evidence type="ECO:0000313" key="10">
    <source>
        <dbReference type="EMBL" id="KAK1281533.1"/>
    </source>
</evidence>
<keyword evidence="11" id="KW-1185">Reference proteome</keyword>
<dbReference type="SUPFAM" id="SSF90123">
    <property type="entry name" value="ABC transporter transmembrane region"/>
    <property type="match status" value="1"/>
</dbReference>
<dbReference type="GO" id="GO:0005524">
    <property type="term" value="F:ATP binding"/>
    <property type="evidence" value="ECO:0007669"/>
    <property type="project" value="UniProtKB-KW"/>
</dbReference>